<dbReference type="PANTHER" id="PTHR30540:SF125">
    <property type="entry name" value="POTASSIUM TRANSPORTER"/>
    <property type="match status" value="1"/>
</dbReference>
<dbReference type="GO" id="GO:0015079">
    <property type="term" value="F:potassium ion transmembrane transporter activity"/>
    <property type="evidence" value="ECO:0007669"/>
    <property type="project" value="InterPro"/>
</dbReference>
<feature type="domain" description="K+ potassium transporter integral membrane" evidence="4">
    <location>
        <begin position="140"/>
        <end position="223"/>
    </location>
</feature>
<keyword evidence="6" id="KW-1185">Reference proteome</keyword>
<organism evidence="5 6">
    <name type="scientific">Capsicum baccatum</name>
    <name type="common">Peruvian pepper</name>
    <dbReference type="NCBI Taxonomy" id="33114"/>
    <lineage>
        <taxon>Eukaryota</taxon>
        <taxon>Viridiplantae</taxon>
        <taxon>Streptophyta</taxon>
        <taxon>Embryophyta</taxon>
        <taxon>Tracheophyta</taxon>
        <taxon>Spermatophyta</taxon>
        <taxon>Magnoliopsida</taxon>
        <taxon>eudicotyledons</taxon>
        <taxon>Gunneridae</taxon>
        <taxon>Pentapetalae</taxon>
        <taxon>asterids</taxon>
        <taxon>lamiids</taxon>
        <taxon>Solanales</taxon>
        <taxon>Solanaceae</taxon>
        <taxon>Solanoideae</taxon>
        <taxon>Capsiceae</taxon>
        <taxon>Capsicum</taxon>
    </lineage>
</organism>
<dbReference type="Pfam" id="PF02705">
    <property type="entry name" value="K_trans"/>
    <property type="match status" value="2"/>
</dbReference>
<feature type="transmembrane region" description="Helical" evidence="3">
    <location>
        <begin position="190"/>
        <end position="210"/>
    </location>
</feature>
<dbReference type="AlphaFoldDB" id="A0A2G2V6E0"/>
<dbReference type="Proteomes" id="UP000224567">
    <property type="component" value="Unassembled WGS sequence"/>
</dbReference>
<reference evidence="6" key="2">
    <citation type="journal article" date="2017" name="J. Anim. Genet.">
        <title>Multiple reference genome sequences of hot pepper reveal the massive evolution of plant disease resistance genes by retroduplication.</title>
        <authorList>
            <person name="Kim S."/>
            <person name="Park J."/>
            <person name="Yeom S.-I."/>
            <person name="Kim Y.-M."/>
            <person name="Seo E."/>
            <person name="Kim K.-T."/>
            <person name="Kim M.-S."/>
            <person name="Lee J.M."/>
            <person name="Cheong K."/>
            <person name="Shin H.-S."/>
            <person name="Kim S.-B."/>
            <person name="Han K."/>
            <person name="Lee J."/>
            <person name="Park M."/>
            <person name="Lee H.-A."/>
            <person name="Lee H.-Y."/>
            <person name="Lee Y."/>
            <person name="Oh S."/>
            <person name="Lee J.H."/>
            <person name="Choi E."/>
            <person name="Choi E."/>
            <person name="Lee S.E."/>
            <person name="Jeon J."/>
            <person name="Kim H."/>
            <person name="Choi G."/>
            <person name="Song H."/>
            <person name="Lee J."/>
            <person name="Lee S.-C."/>
            <person name="Kwon J.-K."/>
            <person name="Lee H.-Y."/>
            <person name="Koo N."/>
            <person name="Hong Y."/>
            <person name="Kim R.W."/>
            <person name="Kang W.-H."/>
            <person name="Huh J.H."/>
            <person name="Kang B.-C."/>
            <person name="Yang T.-J."/>
            <person name="Lee Y.-H."/>
            <person name="Bennetzen J.L."/>
            <person name="Choi D."/>
        </authorList>
    </citation>
    <scope>NUCLEOTIDE SEQUENCE [LARGE SCALE GENOMIC DNA]</scope>
    <source>
        <strain evidence="6">cv. PBC81</strain>
    </source>
</reference>
<sequence>MAMQSIALLYGDVGIAFQILGVVYGDIGTSPMYVYSSTFNNGIQHKDDTIGVLSIIFYSTTLIAVVKYVFIILQATYNGDGGTFALYSLICRHANVSLMPSPEEEDGDDLSTPTQDDHNNPLVFRLKSKLENSKFCKLLLLFATMLVLASIIASQAMISGTFSIIQQSLPWGCFPRVKVIHTSSKHRGQIYIPEINYLLMLACVFVTLGFRTAEKIGDAYGITSF</sequence>
<keyword evidence="3" id="KW-0812">Transmembrane</keyword>
<comment type="caution">
    <text evidence="5">The sequence shown here is derived from an EMBL/GenBank/DDBJ whole genome shotgun (WGS) entry which is preliminary data.</text>
</comment>
<gene>
    <name evidence="5" type="ORF">CQW23_31853</name>
</gene>
<feature type="transmembrane region" description="Helical" evidence="3">
    <location>
        <begin position="135"/>
        <end position="158"/>
    </location>
</feature>
<comment type="similarity">
    <text evidence="2">Belongs to the HAK/KUP transporter (TC 2.A.72.3) family.</text>
</comment>
<evidence type="ECO:0000313" key="5">
    <source>
        <dbReference type="EMBL" id="PHT28545.1"/>
    </source>
</evidence>
<protein>
    <submittedName>
        <fullName evidence="5">Potassium transporter 5</fullName>
    </submittedName>
</protein>
<reference evidence="5 6" key="1">
    <citation type="journal article" date="2017" name="Genome Biol.">
        <title>New reference genome sequences of hot pepper reveal the massive evolution of plant disease-resistance genes by retroduplication.</title>
        <authorList>
            <person name="Kim S."/>
            <person name="Park J."/>
            <person name="Yeom S.I."/>
            <person name="Kim Y.M."/>
            <person name="Seo E."/>
            <person name="Kim K.T."/>
            <person name="Kim M.S."/>
            <person name="Lee J.M."/>
            <person name="Cheong K."/>
            <person name="Shin H.S."/>
            <person name="Kim S.B."/>
            <person name="Han K."/>
            <person name="Lee J."/>
            <person name="Park M."/>
            <person name="Lee H.A."/>
            <person name="Lee H.Y."/>
            <person name="Lee Y."/>
            <person name="Oh S."/>
            <person name="Lee J.H."/>
            <person name="Choi E."/>
            <person name="Choi E."/>
            <person name="Lee S.E."/>
            <person name="Jeon J."/>
            <person name="Kim H."/>
            <person name="Choi G."/>
            <person name="Song H."/>
            <person name="Lee J."/>
            <person name="Lee S.C."/>
            <person name="Kwon J.K."/>
            <person name="Lee H.Y."/>
            <person name="Koo N."/>
            <person name="Hong Y."/>
            <person name="Kim R.W."/>
            <person name="Kang W.H."/>
            <person name="Huh J.H."/>
            <person name="Kang B.C."/>
            <person name="Yang T.J."/>
            <person name="Lee Y.H."/>
            <person name="Bennetzen J.L."/>
            <person name="Choi D."/>
        </authorList>
    </citation>
    <scope>NUCLEOTIDE SEQUENCE [LARGE SCALE GENOMIC DNA]</scope>
    <source>
        <strain evidence="6">cv. PBC81</strain>
    </source>
</reference>
<feature type="transmembrane region" description="Helical" evidence="3">
    <location>
        <begin position="7"/>
        <end position="29"/>
    </location>
</feature>
<dbReference type="InterPro" id="IPR053951">
    <property type="entry name" value="K_trans_N"/>
</dbReference>
<evidence type="ECO:0000256" key="3">
    <source>
        <dbReference type="SAM" id="Phobius"/>
    </source>
</evidence>
<accession>A0A2G2V6E0</accession>
<dbReference type="InterPro" id="IPR003855">
    <property type="entry name" value="K+_transporter"/>
</dbReference>
<evidence type="ECO:0000313" key="6">
    <source>
        <dbReference type="Proteomes" id="UP000224567"/>
    </source>
</evidence>
<dbReference type="OrthoDB" id="1305341at2759"/>
<evidence type="ECO:0000256" key="2">
    <source>
        <dbReference type="ARBA" id="ARBA00008440"/>
    </source>
</evidence>
<dbReference type="GO" id="GO:0005886">
    <property type="term" value="C:plasma membrane"/>
    <property type="evidence" value="ECO:0007669"/>
    <property type="project" value="UniProtKB-SubCell"/>
</dbReference>
<name>A0A2G2V6E0_CAPBA</name>
<keyword evidence="3" id="KW-0472">Membrane</keyword>
<evidence type="ECO:0000259" key="4">
    <source>
        <dbReference type="Pfam" id="PF02705"/>
    </source>
</evidence>
<comment type="subcellular location">
    <subcellularLocation>
        <location evidence="1">Cell membrane</location>
        <topology evidence="1">Multi-pass membrane protein</topology>
    </subcellularLocation>
</comment>
<keyword evidence="3" id="KW-1133">Transmembrane helix</keyword>
<dbReference type="EMBL" id="MLFT02000208">
    <property type="protein sequence ID" value="PHT28545.1"/>
    <property type="molecule type" value="Genomic_DNA"/>
</dbReference>
<feature type="domain" description="K+ potassium transporter integral membrane" evidence="4">
    <location>
        <begin position="16"/>
        <end position="95"/>
    </location>
</feature>
<dbReference type="STRING" id="33114.A0A2G2V6E0"/>
<dbReference type="PANTHER" id="PTHR30540">
    <property type="entry name" value="OSMOTIC STRESS POTASSIUM TRANSPORTER"/>
    <property type="match status" value="1"/>
</dbReference>
<proteinExistence type="inferred from homology"/>
<evidence type="ECO:0000256" key="1">
    <source>
        <dbReference type="ARBA" id="ARBA00004651"/>
    </source>
</evidence>
<feature type="transmembrane region" description="Helical" evidence="3">
    <location>
        <begin position="49"/>
        <end position="70"/>
    </location>
</feature>